<feature type="transmembrane region" description="Helical" evidence="2">
    <location>
        <begin position="111"/>
        <end position="133"/>
    </location>
</feature>
<dbReference type="EMBL" id="JBEPAZ010000054">
    <property type="protein sequence ID" value="MER6433201.1"/>
    <property type="molecule type" value="Genomic_DNA"/>
</dbReference>
<feature type="transmembrane region" description="Helical" evidence="2">
    <location>
        <begin position="80"/>
        <end position="99"/>
    </location>
</feature>
<evidence type="ECO:0000256" key="1">
    <source>
        <dbReference type="SAM" id="MobiDB-lite"/>
    </source>
</evidence>
<evidence type="ECO:0000256" key="2">
    <source>
        <dbReference type="SAM" id="Phobius"/>
    </source>
</evidence>
<sequence>MKKQRKWQQPSPRGMVLGILGVITLGVAALSVAVSYQILEPRFGGWAVPTVGALDALWCVFQATEILSGNNRSRVRRVQWAGIALTAVNAAIPTVDLALRLRHAGAGFDLAVVIAPIAIIATKATWWIALPALGRKVSTTTRRTIAERRQTVADQLEKMEADTADRIELLTLARDLNERVAEAETAYRLSVLKTQQTMTEDLHEQAEATAATVAEQPLPAMVAAIALPDFGTFTPAAPALPGTQDPARHTTGTQVNALAAGSGTDSGTPGGTGTGTPAHPAAHPVPLERLASVAGVPVPQAGEQLTDTQIGVVLRHLRYADDPPLSYRQARDSFRGAGYMGSEERIRHAWAALLANEGHGETADESTSDDEAPEAADV</sequence>
<proteinExistence type="predicted"/>
<feature type="region of interest" description="Disordered" evidence="1">
    <location>
        <begin position="258"/>
        <end position="283"/>
    </location>
</feature>
<comment type="caution">
    <text evidence="3">The sequence shown here is derived from an EMBL/GenBank/DDBJ whole genome shotgun (WGS) entry which is preliminary data.</text>
</comment>
<keyword evidence="2" id="KW-0812">Transmembrane</keyword>
<keyword evidence="2" id="KW-1133">Transmembrane helix</keyword>
<gene>
    <name evidence="3" type="ORF">ABT272_36585</name>
</gene>
<feature type="compositionally biased region" description="Acidic residues" evidence="1">
    <location>
        <begin position="363"/>
        <end position="378"/>
    </location>
</feature>
<organism evidence="3 4">
    <name type="scientific">Streptomyces sp. 900105245</name>
    <dbReference type="NCBI Taxonomy" id="3154379"/>
    <lineage>
        <taxon>Bacteria</taxon>
        <taxon>Bacillati</taxon>
        <taxon>Actinomycetota</taxon>
        <taxon>Actinomycetes</taxon>
        <taxon>Kitasatosporales</taxon>
        <taxon>Streptomycetaceae</taxon>
        <taxon>Streptomyces</taxon>
    </lineage>
</organism>
<keyword evidence="4" id="KW-1185">Reference proteome</keyword>
<keyword evidence="2" id="KW-0472">Membrane</keyword>
<reference evidence="3 4" key="1">
    <citation type="submission" date="2024-06" db="EMBL/GenBank/DDBJ databases">
        <title>The Natural Products Discovery Center: Release of the First 8490 Sequenced Strains for Exploring Actinobacteria Biosynthetic Diversity.</title>
        <authorList>
            <person name="Kalkreuter E."/>
            <person name="Kautsar S.A."/>
            <person name="Yang D."/>
            <person name="Bader C.D."/>
            <person name="Teijaro C.N."/>
            <person name="Fluegel L."/>
            <person name="Davis C.M."/>
            <person name="Simpson J.R."/>
            <person name="Lauterbach L."/>
            <person name="Steele A.D."/>
            <person name="Gui C."/>
            <person name="Meng S."/>
            <person name="Li G."/>
            <person name="Viehrig K."/>
            <person name="Ye F."/>
            <person name="Su P."/>
            <person name="Kiefer A.F."/>
            <person name="Nichols A."/>
            <person name="Cepeda A.J."/>
            <person name="Yan W."/>
            <person name="Fan B."/>
            <person name="Jiang Y."/>
            <person name="Adhikari A."/>
            <person name="Zheng C.-J."/>
            <person name="Schuster L."/>
            <person name="Cowan T.M."/>
            <person name="Smanski M.J."/>
            <person name="Chevrette M.G."/>
            <person name="De Carvalho L.P.S."/>
            <person name="Shen B."/>
        </authorList>
    </citation>
    <scope>NUCLEOTIDE SEQUENCE [LARGE SCALE GENOMIC DNA]</scope>
    <source>
        <strain evidence="3 4">NPDC001166</strain>
    </source>
</reference>
<evidence type="ECO:0000313" key="4">
    <source>
        <dbReference type="Proteomes" id="UP001470023"/>
    </source>
</evidence>
<accession>A0ABV1UHK9</accession>
<dbReference type="RefSeq" id="WP_352065457.1">
    <property type="nucleotide sequence ID" value="NZ_JBEPAZ010000054.1"/>
</dbReference>
<feature type="transmembrane region" description="Helical" evidence="2">
    <location>
        <begin position="46"/>
        <end position="68"/>
    </location>
</feature>
<feature type="transmembrane region" description="Helical" evidence="2">
    <location>
        <begin position="12"/>
        <end position="34"/>
    </location>
</feature>
<feature type="region of interest" description="Disordered" evidence="1">
    <location>
        <begin position="357"/>
        <end position="378"/>
    </location>
</feature>
<name>A0ABV1UHK9_9ACTN</name>
<protein>
    <submittedName>
        <fullName evidence="3">Uncharacterized protein</fullName>
    </submittedName>
</protein>
<evidence type="ECO:0000313" key="3">
    <source>
        <dbReference type="EMBL" id="MER6433201.1"/>
    </source>
</evidence>
<dbReference type="Proteomes" id="UP001470023">
    <property type="component" value="Unassembled WGS sequence"/>
</dbReference>